<dbReference type="InterPro" id="IPR038899">
    <property type="entry name" value="METTL22"/>
</dbReference>
<dbReference type="AlphaFoldDB" id="A0A1X7VTR7"/>
<proteinExistence type="predicted"/>
<name>A0A1X7VTR7_AMPQE</name>
<dbReference type="GO" id="GO:0005634">
    <property type="term" value="C:nucleus"/>
    <property type="evidence" value="ECO:0007669"/>
    <property type="project" value="TreeGrafter"/>
</dbReference>
<keyword evidence="2" id="KW-1185">Reference proteome</keyword>
<dbReference type="Pfam" id="PF10294">
    <property type="entry name" value="Methyltransf_16"/>
    <property type="match status" value="1"/>
</dbReference>
<dbReference type="InterPro" id="IPR029063">
    <property type="entry name" value="SAM-dependent_MTases_sf"/>
</dbReference>
<gene>
    <name evidence="1" type="primary">105313369</name>
</gene>
<dbReference type="Proteomes" id="UP000007879">
    <property type="component" value="Unassembled WGS sequence"/>
</dbReference>
<reference evidence="1" key="2">
    <citation type="submission" date="2017-05" db="UniProtKB">
        <authorList>
            <consortium name="EnsemblMetazoa"/>
        </authorList>
    </citation>
    <scope>IDENTIFICATION</scope>
</reference>
<dbReference type="InterPro" id="IPR019410">
    <property type="entry name" value="Methyltransf_16"/>
</dbReference>
<dbReference type="PANTHER" id="PTHR23108">
    <property type="entry name" value="METHYLTRANSFERASE-RELATED"/>
    <property type="match status" value="1"/>
</dbReference>
<dbReference type="SUPFAM" id="SSF53335">
    <property type="entry name" value="S-adenosyl-L-methionine-dependent methyltransferases"/>
    <property type="match status" value="1"/>
</dbReference>
<dbReference type="eggNOG" id="KOG2497">
    <property type="taxonomic scope" value="Eukaryota"/>
</dbReference>
<organism evidence="1">
    <name type="scientific">Amphimedon queenslandica</name>
    <name type="common">Sponge</name>
    <dbReference type="NCBI Taxonomy" id="400682"/>
    <lineage>
        <taxon>Eukaryota</taxon>
        <taxon>Metazoa</taxon>
        <taxon>Porifera</taxon>
        <taxon>Demospongiae</taxon>
        <taxon>Heteroscleromorpha</taxon>
        <taxon>Haplosclerida</taxon>
        <taxon>Niphatidae</taxon>
        <taxon>Amphimedon</taxon>
    </lineage>
</organism>
<dbReference type="STRING" id="400682.A0A1X7VTR7"/>
<accession>A0A1X7VTR7</accession>
<reference evidence="2" key="1">
    <citation type="journal article" date="2010" name="Nature">
        <title>The Amphimedon queenslandica genome and the evolution of animal complexity.</title>
        <authorList>
            <person name="Srivastava M."/>
            <person name="Simakov O."/>
            <person name="Chapman J."/>
            <person name="Fahey B."/>
            <person name="Gauthier M.E."/>
            <person name="Mitros T."/>
            <person name="Richards G.S."/>
            <person name="Conaco C."/>
            <person name="Dacre M."/>
            <person name="Hellsten U."/>
            <person name="Larroux C."/>
            <person name="Putnam N.H."/>
            <person name="Stanke M."/>
            <person name="Adamska M."/>
            <person name="Darling A."/>
            <person name="Degnan S.M."/>
            <person name="Oakley T.H."/>
            <person name="Plachetzki D.C."/>
            <person name="Zhai Y."/>
            <person name="Adamski M."/>
            <person name="Calcino A."/>
            <person name="Cummins S.F."/>
            <person name="Goodstein D.M."/>
            <person name="Harris C."/>
            <person name="Jackson D.J."/>
            <person name="Leys S.P."/>
            <person name="Shu S."/>
            <person name="Woodcroft B.J."/>
            <person name="Vervoort M."/>
            <person name="Kosik K.S."/>
            <person name="Manning G."/>
            <person name="Degnan B.M."/>
            <person name="Rokhsar D.S."/>
        </authorList>
    </citation>
    <scope>NUCLEOTIDE SEQUENCE [LARGE SCALE GENOMIC DNA]</scope>
</reference>
<dbReference type="OrthoDB" id="46564at2759"/>
<sequence length="308" mass="34540">MEDNLVLSSVHIGANSRAHIGQSTVTSEFHYYLPQSTCSDLTDLVLVSDEDGDLDVPRRSTEHKVITLSHTMATPLNNVGTQLWSASLLMADYILSYKEMFHDAIVVELGSGCGFIGTVAASCVSHFFCTDTGTSVLRLCHQNLVQNNVTNNVSVHELDWFNCEKDLQDSSSSLCSSGMEEGDRYKWNHSELELLRKTSIILASDVIYDNELTDAFISTLVYLSTVIMESTPLIIISMEKRINFTLSDLAPSSPCYEYFCSSLAQSYEASNEMKITFDVTPLSTDFPQLFKYERVKELEIWKIKVKKT</sequence>
<evidence type="ECO:0008006" key="3">
    <source>
        <dbReference type="Google" id="ProtNLM"/>
    </source>
</evidence>
<dbReference type="KEGG" id="aqu:105313369"/>
<dbReference type="EnsemblMetazoa" id="XM_019998038.1">
    <property type="protein sequence ID" value="XP_019853597.1"/>
    <property type="gene ID" value="LOC105313369"/>
</dbReference>
<evidence type="ECO:0000313" key="2">
    <source>
        <dbReference type="Proteomes" id="UP000007879"/>
    </source>
</evidence>
<dbReference type="InParanoid" id="A0A1X7VTR7"/>
<evidence type="ECO:0000313" key="1">
    <source>
        <dbReference type="EnsemblMetazoa" id="Aqu2.1.43492_001"/>
    </source>
</evidence>
<dbReference type="Gene3D" id="3.40.50.150">
    <property type="entry name" value="Vaccinia Virus protein VP39"/>
    <property type="match status" value="1"/>
</dbReference>
<dbReference type="PANTHER" id="PTHR23108:SF0">
    <property type="entry name" value="METHYLTRANSFERASE-LIKE PROTEIN 22"/>
    <property type="match status" value="1"/>
</dbReference>
<dbReference type="GO" id="GO:0008276">
    <property type="term" value="F:protein methyltransferase activity"/>
    <property type="evidence" value="ECO:0007669"/>
    <property type="project" value="InterPro"/>
</dbReference>
<dbReference type="EnsemblMetazoa" id="Aqu2.1.43492_001">
    <property type="protein sequence ID" value="Aqu2.1.43492_001"/>
    <property type="gene ID" value="Aqu2.1.43492"/>
</dbReference>
<protein>
    <recommendedName>
        <fullName evidence="3">Methyltransferase-like protein 22</fullName>
    </recommendedName>
</protein>